<dbReference type="InterPro" id="IPR007404">
    <property type="entry name" value="YdjM-like"/>
</dbReference>
<comment type="caution">
    <text evidence="3">The sequence shown here is derived from an EMBL/GenBank/DDBJ whole genome shotgun (WGS) entry which is preliminary data.</text>
</comment>
<evidence type="ECO:0000313" key="4">
    <source>
        <dbReference type="Proteomes" id="UP000578077"/>
    </source>
</evidence>
<dbReference type="RefSeq" id="WP_312862612.1">
    <property type="nucleotide sequence ID" value="NZ_BAABKT010000001.1"/>
</dbReference>
<dbReference type="Proteomes" id="UP000578077">
    <property type="component" value="Unassembled WGS sequence"/>
</dbReference>
<keyword evidence="4" id="KW-1185">Reference proteome</keyword>
<evidence type="ECO:0000256" key="1">
    <source>
        <dbReference type="SAM" id="Phobius"/>
    </source>
</evidence>
<evidence type="ECO:0000313" key="3">
    <source>
        <dbReference type="EMBL" id="MBB5999893.1"/>
    </source>
</evidence>
<feature type="transmembrane region" description="Helical" evidence="1">
    <location>
        <begin position="149"/>
        <end position="167"/>
    </location>
</feature>
<name>A0A841EFR3_9ACTN</name>
<evidence type="ECO:0008006" key="5">
    <source>
        <dbReference type="Google" id="ProtNLM"/>
    </source>
</evidence>
<keyword evidence="1" id="KW-1133">Transmembrane helix</keyword>
<sequence length="249" mass="25199">MMAPSHAATGLLVGVLTTAAMAPAMSVGPPELLAGAALGAGAALLPDIDHPDSTVARAHGPLTRGLAHGARWVSAEIHRRTATPEDAVADGAHRFLWHTPVAAVATGVLVGLGAAASGVVLGAVLWFTLGLGLLGLAQNLPRGRRRKRLMSWPVVTLGAALGAAALVHGGVAHGPFAGAVVGVGMLTGALGDGLTRSGVPLAWPFAVKGRRWAMIGLPRRTRFATGTWPERLVCWGSLISAPLAVLALA</sequence>
<gene>
    <name evidence="3" type="ORF">HNR25_003644</name>
</gene>
<feature type="chain" id="PRO_5039016394" description="Metal-dependent hydrolase" evidence="2">
    <location>
        <begin position="23"/>
        <end position="249"/>
    </location>
</feature>
<evidence type="ECO:0000256" key="2">
    <source>
        <dbReference type="SAM" id="SignalP"/>
    </source>
</evidence>
<feature type="transmembrane region" description="Helical" evidence="1">
    <location>
        <begin position="104"/>
        <end position="137"/>
    </location>
</feature>
<keyword evidence="1" id="KW-0472">Membrane</keyword>
<proteinExistence type="predicted"/>
<dbReference type="AlphaFoldDB" id="A0A841EFR3"/>
<accession>A0A841EFR3</accession>
<protein>
    <recommendedName>
        <fullName evidence="5">Metal-dependent hydrolase</fullName>
    </recommendedName>
</protein>
<reference evidence="3 4" key="1">
    <citation type="submission" date="2020-08" db="EMBL/GenBank/DDBJ databases">
        <title>Sequencing the genomes of 1000 actinobacteria strains.</title>
        <authorList>
            <person name="Klenk H.-P."/>
        </authorList>
    </citation>
    <scope>NUCLEOTIDE SEQUENCE [LARGE SCALE GENOMIC DNA]</scope>
    <source>
        <strain evidence="3 4">DSM 44593</strain>
    </source>
</reference>
<organism evidence="3 4">
    <name type="scientific">Streptomonospora salina</name>
    <dbReference type="NCBI Taxonomy" id="104205"/>
    <lineage>
        <taxon>Bacteria</taxon>
        <taxon>Bacillati</taxon>
        <taxon>Actinomycetota</taxon>
        <taxon>Actinomycetes</taxon>
        <taxon>Streptosporangiales</taxon>
        <taxon>Nocardiopsidaceae</taxon>
        <taxon>Streptomonospora</taxon>
    </lineage>
</organism>
<keyword evidence="1" id="KW-0812">Transmembrane</keyword>
<keyword evidence="2" id="KW-0732">Signal</keyword>
<feature type="signal peptide" evidence="2">
    <location>
        <begin position="1"/>
        <end position="22"/>
    </location>
</feature>
<dbReference type="EMBL" id="JACHLY010000001">
    <property type="protein sequence ID" value="MBB5999893.1"/>
    <property type="molecule type" value="Genomic_DNA"/>
</dbReference>
<dbReference type="Pfam" id="PF04307">
    <property type="entry name" value="YdjM"/>
    <property type="match status" value="1"/>
</dbReference>